<feature type="signal peptide" evidence="1">
    <location>
        <begin position="1"/>
        <end position="20"/>
    </location>
</feature>
<sequence>MRRTLLTLSTLGLLAGTASADLLEEVRFGVLQHNICVQDCNNADKEDGPNINGELVFKSPNFLSIIWSPRPYVMGSANTAGNTSFGAVGLTWDWEFADGWSLELGEGYAIHSGELESPFPQGDPRGDAFTEKHVLLGSRDLFRTSFGLNYEFSDSWGGQILYEHLSHGQIIGSGRNQGLDNLGVRVIYKFGG</sequence>
<dbReference type="eggNOG" id="ENOG5032V47">
    <property type="taxonomic scope" value="Bacteria"/>
</dbReference>
<keyword evidence="1" id="KW-0732">Signal</keyword>
<evidence type="ECO:0008006" key="4">
    <source>
        <dbReference type="Google" id="ProtNLM"/>
    </source>
</evidence>
<dbReference type="RefSeq" id="WP_035615465.1">
    <property type="nucleotide sequence ID" value="NZ_ARYK01000003.1"/>
</dbReference>
<evidence type="ECO:0000313" key="3">
    <source>
        <dbReference type="Proteomes" id="UP000025171"/>
    </source>
</evidence>
<dbReference type="InterPro" id="IPR018550">
    <property type="entry name" value="Lipid-A_deacylase-rel"/>
</dbReference>
<keyword evidence="3" id="KW-1185">Reference proteome</keyword>
<feature type="chain" id="PRO_5001572509" description="Lipid A 3-O-deacylase-like protein" evidence="1">
    <location>
        <begin position="21"/>
        <end position="192"/>
    </location>
</feature>
<dbReference type="AlphaFoldDB" id="A0A059FQ55"/>
<comment type="caution">
    <text evidence="2">The sequence shown here is derived from an EMBL/GenBank/DDBJ whole genome shotgun (WGS) entry which is preliminary data.</text>
</comment>
<accession>A0A059FQ55</accession>
<gene>
    <name evidence="2" type="ORF">HJO_06822</name>
</gene>
<name>A0A059FQ55_9PROT</name>
<reference evidence="2 3" key="1">
    <citation type="journal article" date="2014" name="Antonie Van Leeuwenhoek">
        <title>Hyphomonas beringensis sp. nov. and Hyphomonas chukchiensis sp. nov., isolated from surface seawater of the Bering Sea and Chukchi Sea.</title>
        <authorList>
            <person name="Li C."/>
            <person name="Lai Q."/>
            <person name="Li G."/>
            <person name="Dong C."/>
            <person name="Wang J."/>
            <person name="Liao Y."/>
            <person name="Shao Z."/>
        </authorList>
    </citation>
    <scope>NUCLEOTIDE SEQUENCE [LARGE SCALE GENOMIC DNA]</scope>
    <source>
        <strain evidence="2 3">MHS-2</strain>
    </source>
</reference>
<dbReference type="PATRIC" id="fig|1280950.3.peg.1368"/>
<proteinExistence type="predicted"/>
<evidence type="ECO:0000313" key="2">
    <source>
        <dbReference type="EMBL" id="KCZ92646.1"/>
    </source>
</evidence>
<dbReference type="OrthoDB" id="8112769at2"/>
<dbReference type="Pfam" id="PF09411">
    <property type="entry name" value="PagL"/>
    <property type="match status" value="1"/>
</dbReference>
<dbReference type="Gene3D" id="2.40.160.20">
    <property type="match status" value="1"/>
</dbReference>
<protein>
    <recommendedName>
        <fullName evidence="4">Lipid A 3-O-deacylase-like protein</fullName>
    </recommendedName>
</protein>
<evidence type="ECO:0000256" key="1">
    <source>
        <dbReference type="SAM" id="SignalP"/>
    </source>
</evidence>
<organism evidence="2 3">
    <name type="scientific">Hyphomonas johnsonii MHS-2</name>
    <dbReference type="NCBI Taxonomy" id="1280950"/>
    <lineage>
        <taxon>Bacteria</taxon>
        <taxon>Pseudomonadati</taxon>
        <taxon>Pseudomonadota</taxon>
        <taxon>Alphaproteobacteria</taxon>
        <taxon>Hyphomonadales</taxon>
        <taxon>Hyphomonadaceae</taxon>
        <taxon>Hyphomonas</taxon>
    </lineage>
</organism>
<dbReference type="STRING" id="1280950.HJO_06822"/>
<dbReference type="Proteomes" id="UP000025171">
    <property type="component" value="Unassembled WGS sequence"/>
</dbReference>
<dbReference type="EMBL" id="ARYK01000003">
    <property type="protein sequence ID" value="KCZ92646.1"/>
    <property type="molecule type" value="Genomic_DNA"/>
</dbReference>